<comment type="subcellular location">
    <subcellularLocation>
        <location evidence="1">Membrane</location>
        <topology evidence="1">Multi-pass membrane protein</topology>
    </subcellularLocation>
</comment>
<dbReference type="PROSITE" id="PS51384">
    <property type="entry name" value="FAD_FR"/>
    <property type="match status" value="1"/>
</dbReference>
<feature type="transmembrane region" description="Helical" evidence="10">
    <location>
        <begin position="453"/>
        <end position="472"/>
    </location>
</feature>
<comment type="catalytic activity">
    <reaction evidence="9">
        <text>NADPH + 2 O2 = 2 superoxide + NADP(+) + H(+)</text>
        <dbReference type="Rhea" id="RHEA:63180"/>
        <dbReference type="ChEBI" id="CHEBI:15378"/>
        <dbReference type="ChEBI" id="CHEBI:15379"/>
        <dbReference type="ChEBI" id="CHEBI:18421"/>
        <dbReference type="ChEBI" id="CHEBI:57783"/>
        <dbReference type="ChEBI" id="CHEBI:58349"/>
    </reaction>
</comment>
<dbReference type="SFLD" id="SFLDS00052">
    <property type="entry name" value="Ferric_Reductase_Domain"/>
    <property type="match status" value="1"/>
</dbReference>
<dbReference type="Pfam" id="PF08022">
    <property type="entry name" value="FAD_binding_8"/>
    <property type="match status" value="1"/>
</dbReference>
<keyword evidence="2" id="KW-0285">Flavoprotein</keyword>
<evidence type="ECO:0000313" key="13">
    <source>
        <dbReference type="Proteomes" id="UP000663881"/>
    </source>
</evidence>
<comment type="caution">
    <text evidence="12">The sequence shown here is derived from an EMBL/GenBank/DDBJ whole genome shotgun (WGS) entry which is preliminary data.</text>
</comment>
<dbReference type="SUPFAM" id="SSF63380">
    <property type="entry name" value="Riboflavin synthase domain-like"/>
    <property type="match status" value="1"/>
</dbReference>
<dbReference type="Pfam" id="PF08030">
    <property type="entry name" value="NAD_binding_6"/>
    <property type="match status" value="1"/>
</dbReference>
<evidence type="ECO:0000256" key="4">
    <source>
        <dbReference type="ARBA" id="ARBA00022827"/>
    </source>
</evidence>
<reference evidence="12" key="1">
    <citation type="submission" date="2021-02" db="EMBL/GenBank/DDBJ databases">
        <authorList>
            <person name="Nowell W R."/>
        </authorList>
    </citation>
    <scope>NUCLEOTIDE SEQUENCE</scope>
</reference>
<keyword evidence="3 10" id="KW-0812">Transmembrane</keyword>
<dbReference type="InterPro" id="IPR050369">
    <property type="entry name" value="RBOH/FRE"/>
</dbReference>
<dbReference type="InterPro" id="IPR039261">
    <property type="entry name" value="FNR_nucleotide-bd"/>
</dbReference>
<accession>A0A818JHF0</accession>
<dbReference type="InterPro" id="IPR017938">
    <property type="entry name" value="Riboflavin_synthase-like_b-brl"/>
</dbReference>
<feature type="non-terminal residue" evidence="12">
    <location>
        <position position="1"/>
    </location>
</feature>
<evidence type="ECO:0000256" key="6">
    <source>
        <dbReference type="ARBA" id="ARBA00022989"/>
    </source>
</evidence>
<evidence type="ECO:0000256" key="10">
    <source>
        <dbReference type="SAM" id="Phobius"/>
    </source>
</evidence>
<evidence type="ECO:0000256" key="8">
    <source>
        <dbReference type="ARBA" id="ARBA00023136"/>
    </source>
</evidence>
<dbReference type="Gene3D" id="1.10.238.10">
    <property type="entry name" value="EF-hand"/>
    <property type="match status" value="1"/>
</dbReference>
<feature type="transmembrane region" description="Helical" evidence="10">
    <location>
        <begin position="296"/>
        <end position="315"/>
    </location>
</feature>
<dbReference type="GO" id="GO:0016175">
    <property type="term" value="F:superoxide-generating NAD(P)H oxidase activity"/>
    <property type="evidence" value="ECO:0007669"/>
    <property type="project" value="TreeGrafter"/>
</dbReference>
<evidence type="ECO:0000256" key="1">
    <source>
        <dbReference type="ARBA" id="ARBA00004141"/>
    </source>
</evidence>
<dbReference type="PANTHER" id="PTHR11972">
    <property type="entry name" value="NADPH OXIDASE"/>
    <property type="match status" value="1"/>
</dbReference>
<dbReference type="Proteomes" id="UP000663881">
    <property type="component" value="Unassembled WGS sequence"/>
</dbReference>
<dbReference type="InterPro" id="IPR013130">
    <property type="entry name" value="Fe3_Rdtase_TM_dom"/>
</dbReference>
<evidence type="ECO:0000313" key="12">
    <source>
        <dbReference type="EMBL" id="CAF3544183.1"/>
    </source>
</evidence>
<feature type="domain" description="FAD-binding FR-type" evidence="11">
    <location>
        <begin position="494"/>
        <end position="607"/>
    </location>
</feature>
<protein>
    <recommendedName>
        <fullName evidence="11">FAD-binding FR-type domain-containing protein</fullName>
    </recommendedName>
</protein>
<feature type="transmembrane region" description="Helical" evidence="10">
    <location>
        <begin position="335"/>
        <end position="356"/>
    </location>
</feature>
<keyword evidence="4" id="KW-0274">FAD</keyword>
<dbReference type="AlphaFoldDB" id="A0A818JHF0"/>
<dbReference type="InterPro" id="IPR013112">
    <property type="entry name" value="FAD-bd_8"/>
</dbReference>
<dbReference type="PRINTS" id="PR00466">
    <property type="entry name" value="GP91PHOX"/>
</dbReference>
<dbReference type="SFLD" id="SFLDG01168">
    <property type="entry name" value="Ferric_reductase_subgroup_(FRE"/>
    <property type="match status" value="1"/>
</dbReference>
<dbReference type="Gene3D" id="2.40.30.10">
    <property type="entry name" value="Translation factors"/>
    <property type="match status" value="1"/>
</dbReference>
<dbReference type="SUPFAM" id="SSF47473">
    <property type="entry name" value="EF-hand"/>
    <property type="match status" value="1"/>
</dbReference>
<keyword evidence="5" id="KW-0521">NADP</keyword>
<evidence type="ECO:0000256" key="3">
    <source>
        <dbReference type="ARBA" id="ARBA00022692"/>
    </source>
</evidence>
<dbReference type="GO" id="GO:0042554">
    <property type="term" value="P:superoxide anion generation"/>
    <property type="evidence" value="ECO:0007669"/>
    <property type="project" value="TreeGrafter"/>
</dbReference>
<dbReference type="Gene3D" id="3.40.50.80">
    <property type="entry name" value="Nucleotide-binding domain of ferredoxin-NADP reductase (FNR) module"/>
    <property type="match status" value="1"/>
</dbReference>
<keyword evidence="6 10" id="KW-1133">Transmembrane helix</keyword>
<keyword evidence="7" id="KW-0560">Oxidoreductase</keyword>
<evidence type="ECO:0000256" key="2">
    <source>
        <dbReference type="ARBA" id="ARBA00022630"/>
    </source>
</evidence>
<dbReference type="GO" id="GO:0006952">
    <property type="term" value="P:defense response"/>
    <property type="evidence" value="ECO:0007669"/>
    <property type="project" value="TreeGrafter"/>
</dbReference>
<evidence type="ECO:0000256" key="5">
    <source>
        <dbReference type="ARBA" id="ARBA00022857"/>
    </source>
</evidence>
<dbReference type="InterPro" id="IPR017927">
    <property type="entry name" value="FAD-bd_FR_type"/>
</dbReference>
<dbReference type="InterPro" id="IPR000778">
    <property type="entry name" value="Cyt_b245_heavy_chain"/>
</dbReference>
<dbReference type="InterPro" id="IPR011992">
    <property type="entry name" value="EF-hand-dom_pair"/>
</dbReference>
<sequence length="876" mass="101645">LSPSHTVLPMNEFSDAAVMVTTTMQHPKQIQARPLKHKHANRSVPILSSMLRIPSETSDRFFSNFMHRTLTNRQRAEIQLESILNDPEASLPIFARRTSDNLSDDKMSLEQASKLLNTQPFIIERLVNVLYSSDTNEDRNSLDKIHVQKLTRVLNATIDVRALLFFMVLDADSDDYITDIGVSQFYEQYLKSLKTFDSNRLHEVIQALLQKFHLDQKQRIDFEEFFSIVSKDTILLESLSQFTVHPTWFLQSLSSLPQKKSKLQRLLSNICWQQKIYEQQKNKLTIDYIKDNLSRIILLIIYILINPALLLYVVIYRSTVTKSNILVVFARIGGMLLNFNCAFIIVLMLKQTILLIRTNTFLRKLIPVDDHIDFHKVVGRVITGLAILHTIAHMANFGRMTEHSWGVYMFTTKHGIGWIGDFAPLSGIILCIILIIIVICSMQWIRRGGHFQIFYWTHLLYFPFFVILIIHAENFWKWIIGPLSLFLIEKLYSVLKRYSSHSGRTYLRFVTIEQSNVISLNINRPKNFTFKPGDYITINLPRVTLYEFHPFTISSAPENINYLTIHMQAVGNWTKQVYQRFINMSEGDAEANHIKVFRADLNPERVKTELQEENERNSDNDEDDSILSKSAKREPVIINGPYSSCARYVFDCKHVVLIGGGIGITPYASILSSLMAQFRASRIVCKHCQHINYHTKGLVENNRLKKVDFIWVNRDQKNFEWFLNLLRQFEQEQEYYLASNSDEQRFLDIHLYFTEIKHDENIGNVPLDLVTKVWAQVAGQDIFTNLKSKTHIGNVPLDLVTKVWAQVAGQDIFTNLKSKTHIGRPKWDEIFNQLISGENASTANDVNVFFCGPNTMGEAIRNHCTTYRFRFYEEKF</sequence>
<dbReference type="SUPFAM" id="SSF52343">
    <property type="entry name" value="Ferredoxin reductase-like, C-terminal NADP-linked domain"/>
    <property type="match status" value="1"/>
</dbReference>
<dbReference type="InterPro" id="IPR013121">
    <property type="entry name" value="Fe_red_NAD-bd_6"/>
</dbReference>
<evidence type="ECO:0000259" key="11">
    <source>
        <dbReference type="PROSITE" id="PS51384"/>
    </source>
</evidence>
<dbReference type="PANTHER" id="PTHR11972:SF58">
    <property type="entry name" value="NADPH OXIDASE 5"/>
    <property type="match status" value="1"/>
</dbReference>
<proteinExistence type="predicted"/>
<gene>
    <name evidence="12" type="ORF">OKA104_LOCUS3753</name>
</gene>
<dbReference type="SFLD" id="SFLDG01169">
    <property type="entry name" value="NADPH_oxidase_subgroup_(NOX)"/>
    <property type="match status" value="1"/>
</dbReference>
<dbReference type="GO" id="GO:0043020">
    <property type="term" value="C:NADPH oxidase complex"/>
    <property type="evidence" value="ECO:0007669"/>
    <property type="project" value="TreeGrafter"/>
</dbReference>
<evidence type="ECO:0000256" key="7">
    <source>
        <dbReference type="ARBA" id="ARBA00023002"/>
    </source>
</evidence>
<evidence type="ECO:0000256" key="9">
    <source>
        <dbReference type="ARBA" id="ARBA00049908"/>
    </source>
</evidence>
<dbReference type="CDD" id="cd06186">
    <property type="entry name" value="NOX_Duox_like_FAD_NADP"/>
    <property type="match status" value="1"/>
</dbReference>
<organism evidence="12 13">
    <name type="scientific">Adineta steineri</name>
    <dbReference type="NCBI Taxonomy" id="433720"/>
    <lineage>
        <taxon>Eukaryota</taxon>
        <taxon>Metazoa</taxon>
        <taxon>Spiralia</taxon>
        <taxon>Gnathifera</taxon>
        <taxon>Rotifera</taxon>
        <taxon>Eurotatoria</taxon>
        <taxon>Bdelloidea</taxon>
        <taxon>Adinetida</taxon>
        <taxon>Adinetidae</taxon>
        <taxon>Adineta</taxon>
    </lineage>
</organism>
<name>A0A818JHF0_9BILA</name>
<keyword evidence="8 10" id="KW-0472">Membrane</keyword>
<feature type="transmembrane region" description="Helical" evidence="10">
    <location>
        <begin position="415"/>
        <end position="441"/>
    </location>
</feature>
<dbReference type="EMBL" id="CAJOAY010000116">
    <property type="protein sequence ID" value="CAF3544183.1"/>
    <property type="molecule type" value="Genomic_DNA"/>
</dbReference>
<dbReference type="Pfam" id="PF01794">
    <property type="entry name" value="Ferric_reduct"/>
    <property type="match status" value="1"/>
</dbReference>